<evidence type="ECO:0000313" key="1">
    <source>
        <dbReference type="EMBL" id="SAL63523.1"/>
    </source>
</evidence>
<protein>
    <submittedName>
        <fullName evidence="1">Uncharacterized protein</fullName>
    </submittedName>
</protein>
<evidence type="ECO:0000313" key="2">
    <source>
        <dbReference type="Proteomes" id="UP000054683"/>
    </source>
</evidence>
<sequence length="69" mass="7605">MSVTISRVQLSRYTPATVIRKSLQGFGPAVGLATTDNDRERADRRCDLSDNPISNKYANARASTFIESD</sequence>
<dbReference type="AlphaFoldDB" id="A0A158J4Z0"/>
<name>A0A158J4Z0_9BURK</name>
<accession>A0A158J4Z0</accession>
<proteinExistence type="predicted"/>
<reference evidence="1 2" key="1">
    <citation type="submission" date="2016-01" db="EMBL/GenBank/DDBJ databases">
        <authorList>
            <person name="Oliw E.H."/>
        </authorList>
    </citation>
    <scope>NUCLEOTIDE SEQUENCE [LARGE SCALE GENOMIC DNA]</scope>
    <source>
        <strain evidence="1">LMG 27134</strain>
    </source>
</reference>
<organism evidence="1 2">
    <name type="scientific">Caballeronia udeis</name>
    <dbReference type="NCBI Taxonomy" id="1232866"/>
    <lineage>
        <taxon>Bacteria</taxon>
        <taxon>Pseudomonadati</taxon>
        <taxon>Pseudomonadota</taxon>
        <taxon>Betaproteobacteria</taxon>
        <taxon>Burkholderiales</taxon>
        <taxon>Burkholderiaceae</taxon>
        <taxon>Caballeronia</taxon>
    </lineage>
</organism>
<dbReference type="Proteomes" id="UP000054683">
    <property type="component" value="Unassembled WGS sequence"/>
</dbReference>
<dbReference type="EMBL" id="FCOK02000070">
    <property type="protein sequence ID" value="SAL63523.1"/>
    <property type="molecule type" value="Genomic_DNA"/>
</dbReference>
<gene>
    <name evidence="1" type="ORF">AWB69_07130</name>
</gene>